<dbReference type="EMBL" id="JARQWQ010000027">
    <property type="protein sequence ID" value="KAK2563017.1"/>
    <property type="molecule type" value="Genomic_DNA"/>
</dbReference>
<comment type="caution">
    <text evidence="1">The sequence shown here is derived from an EMBL/GenBank/DDBJ whole genome shotgun (WGS) entry which is preliminary data.</text>
</comment>
<dbReference type="AlphaFoldDB" id="A0AAD9QKM2"/>
<sequence length="71" mass="7730">MSSVHLPDDLFYGLLQNGKDKGFHSPIKWTQNSFPAHVMAQAYGVQASDAAKPCHCKATTERAWKLGVGQG</sequence>
<organism evidence="1 2">
    <name type="scientific">Acropora cervicornis</name>
    <name type="common">Staghorn coral</name>
    <dbReference type="NCBI Taxonomy" id="6130"/>
    <lineage>
        <taxon>Eukaryota</taxon>
        <taxon>Metazoa</taxon>
        <taxon>Cnidaria</taxon>
        <taxon>Anthozoa</taxon>
        <taxon>Hexacorallia</taxon>
        <taxon>Scleractinia</taxon>
        <taxon>Astrocoeniina</taxon>
        <taxon>Acroporidae</taxon>
        <taxon>Acropora</taxon>
    </lineage>
</organism>
<accession>A0AAD9QKM2</accession>
<name>A0AAD9QKM2_ACRCE</name>
<keyword evidence="2" id="KW-1185">Reference proteome</keyword>
<protein>
    <submittedName>
        <fullName evidence="1">Uncharacterized protein</fullName>
    </submittedName>
</protein>
<evidence type="ECO:0000313" key="2">
    <source>
        <dbReference type="Proteomes" id="UP001249851"/>
    </source>
</evidence>
<evidence type="ECO:0000313" key="1">
    <source>
        <dbReference type="EMBL" id="KAK2563017.1"/>
    </source>
</evidence>
<dbReference type="Proteomes" id="UP001249851">
    <property type="component" value="Unassembled WGS sequence"/>
</dbReference>
<gene>
    <name evidence="1" type="ORF">P5673_014023</name>
</gene>
<proteinExistence type="predicted"/>
<reference evidence="1" key="1">
    <citation type="journal article" date="2023" name="G3 (Bethesda)">
        <title>Whole genome assembly and annotation of the endangered Caribbean coral Acropora cervicornis.</title>
        <authorList>
            <person name="Selwyn J.D."/>
            <person name="Vollmer S.V."/>
        </authorList>
    </citation>
    <scope>NUCLEOTIDE SEQUENCE</scope>
    <source>
        <strain evidence="1">K2</strain>
    </source>
</reference>
<reference evidence="1" key="2">
    <citation type="journal article" date="2023" name="Science">
        <title>Genomic signatures of disease resistance in endangered staghorn corals.</title>
        <authorList>
            <person name="Vollmer S.V."/>
            <person name="Selwyn J.D."/>
            <person name="Despard B.A."/>
            <person name="Roesel C.L."/>
        </authorList>
    </citation>
    <scope>NUCLEOTIDE SEQUENCE</scope>
    <source>
        <strain evidence="1">K2</strain>
    </source>
</reference>